<evidence type="ECO:0000313" key="6">
    <source>
        <dbReference type="Proteomes" id="UP000182284"/>
    </source>
</evidence>
<protein>
    <submittedName>
        <fullName evidence="5">Type I restriction enzyme, S subunit</fullName>
    </submittedName>
</protein>
<dbReference type="SUPFAM" id="SSF116734">
    <property type="entry name" value="DNA methylase specificity domain"/>
    <property type="match status" value="2"/>
</dbReference>
<dbReference type="RefSeq" id="WP_074641279.1">
    <property type="nucleotide sequence ID" value="NZ_FNBL01000001.1"/>
</dbReference>
<dbReference type="InterPro" id="IPR000055">
    <property type="entry name" value="Restrct_endonuc_typeI_TRD"/>
</dbReference>
<feature type="domain" description="Type I restriction modification DNA specificity" evidence="4">
    <location>
        <begin position="31"/>
        <end position="173"/>
    </location>
</feature>
<dbReference type="Gene3D" id="3.90.220.20">
    <property type="entry name" value="DNA methylase specificity domains"/>
    <property type="match status" value="2"/>
</dbReference>
<dbReference type="Proteomes" id="UP000182284">
    <property type="component" value="Unassembled WGS sequence"/>
</dbReference>
<dbReference type="InterPro" id="IPR044946">
    <property type="entry name" value="Restrct_endonuc_typeI_TRD_sf"/>
</dbReference>
<name>A0A1G7H284_9RHOB</name>
<dbReference type="PANTHER" id="PTHR30408:SF12">
    <property type="entry name" value="TYPE I RESTRICTION ENZYME MJAVIII SPECIFICITY SUBUNIT"/>
    <property type="match status" value="1"/>
</dbReference>
<gene>
    <name evidence="5" type="ORF">SAMN04488117_101831</name>
</gene>
<keyword evidence="3" id="KW-0238">DNA-binding</keyword>
<accession>A0A1G7H284</accession>
<evidence type="ECO:0000256" key="1">
    <source>
        <dbReference type="ARBA" id="ARBA00010923"/>
    </source>
</evidence>
<dbReference type="InterPro" id="IPR052021">
    <property type="entry name" value="Type-I_RS_S_subunit"/>
</dbReference>
<sequence length="421" mass="45665">MSETNFPEGPIGTFVAAQVGGGTPSRQNPGFWNGPIPWASVKDFDEGQIELNETDEYITQKGLTASATNLIPANTPIVCTRMAVGRVALAPMDVAINQDLKALFPTSSTDTRYLLRLADYAKPRAEAVSVGSTVKGIKVADYLNIQVPLAPPPHQSKIAEILDTLDAAIRGTEAVVAKLKAMKQGLLHDLLTRGIDANGDLRPPHPEAPHLYKQTPLGWLPKGWDWGRLADYCSRICVGIVIRPADHYVDEGVPTFRSANVREGYISESDFVYISAASNALLHKSQIRKGDILTVRTGYPGTSAVVPEKYNGCNCVDILISTPLNSVSSEFLCSWINSPFGKGQVLSGQGGLAQQHFNVGEMRELIVVKPLKAEQEEITSKIDAAEVRIQTEQNLLAKLRLQKSGLMDDLLTGRTLVTALL</sequence>
<evidence type="ECO:0000259" key="4">
    <source>
        <dbReference type="Pfam" id="PF01420"/>
    </source>
</evidence>
<evidence type="ECO:0000313" key="5">
    <source>
        <dbReference type="EMBL" id="SDE94552.1"/>
    </source>
</evidence>
<dbReference type="PANTHER" id="PTHR30408">
    <property type="entry name" value="TYPE-1 RESTRICTION ENZYME ECOKI SPECIFICITY PROTEIN"/>
    <property type="match status" value="1"/>
</dbReference>
<dbReference type="GO" id="GO:0003677">
    <property type="term" value="F:DNA binding"/>
    <property type="evidence" value="ECO:0007669"/>
    <property type="project" value="UniProtKB-KW"/>
</dbReference>
<dbReference type="OrthoDB" id="164285at2"/>
<dbReference type="GO" id="GO:0009307">
    <property type="term" value="P:DNA restriction-modification system"/>
    <property type="evidence" value="ECO:0007669"/>
    <property type="project" value="UniProtKB-KW"/>
</dbReference>
<dbReference type="Pfam" id="PF01420">
    <property type="entry name" value="Methylase_S"/>
    <property type="match status" value="1"/>
</dbReference>
<dbReference type="AlphaFoldDB" id="A0A1G7H284"/>
<keyword evidence="2" id="KW-0680">Restriction system</keyword>
<organism evidence="5 6">
    <name type="scientific">Celeribacter baekdonensis</name>
    <dbReference type="NCBI Taxonomy" id="875171"/>
    <lineage>
        <taxon>Bacteria</taxon>
        <taxon>Pseudomonadati</taxon>
        <taxon>Pseudomonadota</taxon>
        <taxon>Alphaproteobacteria</taxon>
        <taxon>Rhodobacterales</taxon>
        <taxon>Roseobacteraceae</taxon>
        <taxon>Celeribacter</taxon>
    </lineage>
</organism>
<proteinExistence type="inferred from homology"/>
<evidence type="ECO:0000256" key="2">
    <source>
        <dbReference type="ARBA" id="ARBA00022747"/>
    </source>
</evidence>
<reference evidence="5 6" key="1">
    <citation type="submission" date="2016-10" db="EMBL/GenBank/DDBJ databases">
        <authorList>
            <person name="de Groot N.N."/>
        </authorList>
    </citation>
    <scope>NUCLEOTIDE SEQUENCE [LARGE SCALE GENOMIC DNA]</scope>
    <source>
        <strain evidence="5 6">DSM 27375</strain>
    </source>
</reference>
<dbReference type="CDD" id="cd17285">
    <property type="entry name" value="RMtype1_S_Csp16704I_TRD2-CR2_like"/>
    <property type="match status" value="1"/>
</dbReference>
<evidence type="ECO:0000256" key="3">
    <source>
        <dbReference type="ARBA" id="ARBA00023125"/>
    </source>
</evidence>
<dbReference type="Gene3D" id="1.10.287.1120">
    <property type="entry name" value="Bipartite methylase S protein"/>
    <property type="match status" value="1"/>
</dbReference>
<dbReference type="EMBL" id="FNBL01000001">
    <property type="protein sequence ID" value="SDE94552.1"/>
    <property type="molecule type" value="Genomic_DNA"/>
</dbReference>
<comment type="similarity">
    <text evidence="1">Belongs to the type-I restriction system S methylase family.</text>
</comment>